<evidence type="ECO:0000256" key="4">
    <source>
        <dbReference type="ARBA" id="ARBA00013113"/>
    </source>
</evidence>
<dbReference type="PANTHER" id="PTHR12563:SF17">
    <property type="entry name" value="DIHYDROXYACETONE PHOSPHATE ACYLTRANSFERASE"/>
    <property type="match status" value="1"/>
</dbReference>
<evidence type="ECO:0000313" key="11">
    <source>
        <dbReference type="EMBL" id="MEA9356423.1"/>
    </source>
</evidence>
<comment type="subcellular location">
    <subcellularLocation>
        <location evidence="1">Endomembrane system</location>
        <topology evidence="1">Peripheral membrane protein</topology>
    </subcellularLocation>
</comment>
<dbReference type="RefSeq" id="WP_323576119.1">
    <property type="nucleotide sequence ID" value="NZ_JAYGJQ010000001.1"/>
</dbReference>
<dbReference type="Pfam" id="PF19277">
    <property type="entry name" value="GPAT_C"/>
    <property type="match status" value="1"/>
</dbReference>
<name>A0ABU5VVK6_9BACT</name>
<protein>
    <recommendedName>
        <fullName evidence="5">Glycerol-3-phosphate acyltransferase</fullName>
        <ecNumber evidence="4">2.3.1.15</ecNumber>
    </recommendedName>
</protein>
<evidence type="ECO:0000256" key="3">
    <source>
        <dbReference type="ARBA" id="ARBA00007937"/>
    </source>
</evidence>
<dbReference type="Pfam" id="PF01553">
    <property type="entry name" value="Acyltransferase"/>
    <property type="match status" value="1"/>
</dbReference>
<gene>
    <name evidence="11" type="ORF">SHI21_09425</name>
</gene>
<keyword evidence="6" id="KW-0808">Transferase</keyword>
<dbReference type="Proteomes" id="UP001302274">
    <property type="component" value="Unassembled WGS sequence"/>
</dbReference>
<evidence type="ECO:0000256" key="1">
    <source>
        <dbReference type="ARBA" id="ARBA00004184"/>
    </source>
</evidence>
<evidence type="ECO:0000259" key="10">
    <source>
        <dbReference type="SMART" id="SM00563"/>
    </source>
</evidence>
<dbReference type="CDD" id="cd07993">
    <property type="entry name" value="LPLAT_DHAPAT-like"/>
    <property type="match status" value="1"/>
</dbReference>
<evidence type="ECO:0000256" key="6">
    <source>
        <dbReference type="ARBA" id="ARBA00022679"/>
    </source>
</evidence>
<evidence type="ECO:0000256" key="5">
    <source>
        <dbReference type="ARBA" id="ARBA00013432"/>
    </source>
</evidence>
<dbReference type="InterPro" id="IPR022284">
    <property type="entry name" value="GPAT/DHAPAT"/>
</dbReference>
<dbReference type="PIRSF" id="PIRSF000437">
    <property type="entry name" value="GPAT_DHAPAT"/>
    <property type="match status" value="1"/>
</dbReference>
<dbReference type="InterPro" id="IPR002123">
    <property type="entry name" value="Plipid/glycerol_acylTrfase"/>
</dbReference>
<reference evidence="11 12" key="1">
    <citation type="submission" date="2023-11" db="EMBL/GenBank/DDBJ databases">
        <title>A Novel Polar Bacteriovorax (B. antarcticus) Isolated from the Biocrust in Antarctica.</title>
        <authorList>
            <person name="Mun W."/>
            <person name="Choi S.Y."/>
            <person name="Mitchell R.J."/>
        </authorList>
    </citation>
    <scope>NUCLEOTIDE SEQUENCE [LARGE SCALE GENOMIC DNA]</scope>
    <source>
        <strain evidence="11 12">PP10</strain>
    </source>
</reference>
<evidence type="ECO:0000256" key="9">
    <source>
        <dbReference type="ARBA" id="ARBA00048427"/>
    </source>
</evidence>
<comment type="caution">
    <text evidence="11">The sequence shown here is derived from an EMBL/GenBank/DDBJ whole genome shotgun (WGS) entry which is preliminary data.</text>
</comment>
<evidence type="ECO:0000256" key="7">
    <source>
        <dbReference type="ARBA" id="ARBA00023136"/>
    </source>
</evidence>
<comment type="similarity">
    <text evidence="3">Belongs to the GPAT/DAPAT family.</text>
</comment>
<sequence length="613" mass="70280">MDISKLIKLSKMGGFFGGIPNFFDNFKEMEEIVLSYPKLKDRLGNKEDDTEKALKCLKEIRSELSLPFLKGFEKFLDASLGQIYDGINFNDNGYNLKKLSKENNIVLVPNHQSHADYLAINYVYFKKYKSPLFVAGGNNLNIFPIGPMFRRCGCFFIRRTFANDIIYKLTLEAYLYYMLVKGNPIEFFFEGGRSRTGKLLPPRYGLYQMLIEAHQAIPEDKRRDLKFIPVSIVHEYVPEQKSLARELDGGKKKKESAGQVFGLVKLLSYQFGNVHINIGHPVTMPPVDHANLKAQTQKIAFECFFEVGKNMRVTPTSLLAIILLDEPSGALKWEEILTKARHIITYCQKFNVPITDSLKLENMEKSLERSIDILIGNKKVEAIGNPNGNHVFYSIKDDSRKEILYFKNTVLHHFLVPWIVNMGWVNLFSGHISNVDDLKKFFIVQRKQLMHEFYLPTVKVFLSETLAIVSDAVGREITTLEECMELSHKELYLILAKVSLFSRACNYLLEAYYVCGLTLTALSKEYKEGFKMETFLKRYKEAFDSERKLKRIIKYAESYSVPLSKSSLQYFIHTGVVASNNGYYTVADSVKLAETLAKVESDLTSQLSINLLN</sequence>
<dbReference type="EMBL" id="JAYGJQ010000001">
    <property type="protein sequence ID" value="MEA9356423.1"/>
    <property type="molecule type" value="Genomic_DNA"/>
</dbReference>
<keyword evidence="12" id="KW-1185">Reference proteome</keyword>
<dbReference type="InterPro" id="IPR045520">
    <property type="entry name" value="GPAT/DHAPAT_C"/>
</dbReference>
<proteinExistence type="inferred from homology"/>
<keyword evidence="8 11" id="KW-0012">Acyltransferase</keyword>
<evidence type="ECO:0000313" key="12">
    <source>
        <dbReference type="Proteomes" id="UP001302274"/>
    </source>
</evidence>
<dbReference type="SMART" id="SM00563">
    <property type="entry name" value="PlsC"/>
    <property type="match status" value="1"/>
</dbReference>
<dbReference type="EC" id="2.3.1.15" evidence="4"/>
<feature type="domain" description="Phospholipid/glycerol acyltransferase" evidence="10">
    <location>
        <begin position="105"/>
        <end position="235"/>
    </location>
</feature>
<evidence type="ECO:0000256" key="8">
    <source>
        <dbReference type="ARBA" id="ARBA00023315"/>
    </source>
</evidence>
<dbReference type="GO" id="GO:0016746">
    <property type="term" value="F:acyltransferase activity"/>
    <property type="evidence" value="ECO:0007669"/>
    <property type="project" value="UniProtKB-KW"/>
</dbReference>
<dbReference type="InterPro" id="IPR041728">
    <property type="entry name" value="GPAT/DHAPAT_LPLAT"/>
</dbReference>
<keyword evidence="7" id="KW-0472">Membrane</keyword>
<dbReference type="SUPFAM" id="SSF69593">
    <property type="entry name" value="Glycerol-3-phosphate (1)-acyltransferase"/>
    <property type="match status" value="1"/>
</dbReference>
<comment type="pathway">
    <text evidence="2">Phospholipid metabolism; CDP-diacylglycerol biosynthesis; CDP-diacylglycerol from sn-glycerol 3-phosphate: step 1/3.</text>
</comment>
<dbReference type="PANTHER" id="PTHR12563">
    <property type="entry name" value="GLYCEROL-3-PHOSPHATE ACYLTRANSFERASE"/>
    <property type="match status" value="1"/>
</dbReference>
<accession>A0ABU5VVK6</accession>
<evidence type="ECO:0000256" key="2">
    <source>
        <dbReference type="ARBA" id="ARBA00004765"/>
    </source>
</evidence>
<organism evidence="11 12">
    <name type="scientific">Bacteriovorax antarcticus</name>
    <dbReference type="NCBI Taxonomy" id="3088717"/>
    <lineage>
        <taxon>Bacteria</taxon>
        <taxon>Pseudomonadati</taxon>
        <taxon>Bdellovibrionota</taxon>
        <taxon>Bacteriovoracia</taxon>
        <taxon>Bacteriovoracales</taxon>
        <taxon>Bacteriovoracaceae</taxon>
        <taxon>Bacteriovorax</taxon>
    </lineage>
</organism>
<comment type="catalytic activity">
    <reaction evidence="9">
        <text>sn-glycerol 3-phosphate + an acyl-CoA = a 1-acyl-sn-glycero-3-phosphate + CoA</text>
        <dbReference type="Rhea" id="RHEA:15325"/>
        <dbReference type="ChEBI" id="CHEBI:57287"/>
        <dbReference type="ChEBI" id="CHEBI:57597"/>
        <dbReference type="ChEBI" id="CHEBI:57970"/>
        <dbReference type="ChEBI" id="CHEBI:58342"/>
        <dbReference type="EC" id="2.3.1.15"/>
    </reaction>
</comment>